<feature type="transmembrane region" description="Helical" evidence="2">
    <location>
        <begin position="6"/>
        <end position="29"/>
    </location>
</feature>
<evidence type="ECO:0000313" key="5">
    <source>
        <dbReference type="Proteomes" id="UP001642409"/>
    </source>
</evidence>
<keyword evidence="2" id="KW-0472">Membrane</keyword>
<protein>
    <submittedName>
        <fullName evidence="4">Hypothetical_protein</fullName>
    </submittedName>
</protein>
<accession>A0AA86QK27</accession>
<comment type="caution">
    <text evidence="3">The sequence shown here is derived from an EMBL/GenBank/DDBJ whole genome shotgun (WGS) entry which is preliminary data.</text>
</comment>
<dbReference type="AlphaFoldDB" id="A0AA86QK27"/>
<organism evidence="3">
    <name type="scientific">Hexamita inflata</name>
    <dbReference type="NCBI Taxonomy" id="28002"/>
    <lineage>
        <taxon>Eukaryota</taxon>
        <taxon>Metamonada</taxon>
        <taxon>Diplomonadida</taxon>
        <taxon>Hexamitidae</taxon>
        <taxon>Hexamitinae</taxon>
        <taxon>Hexamita</taxon>
    </lineage>
</organism>
<evidence type="ECO:0000313" key="3">
    <source>
        <dbReference type="EMBL" id="CAI9957862.1"/>
    </source>
</evidence>
<gene>
    <name evidence="3" type="ORF">HINF_LOCUS45507</name>
    <name evidence="4" type="ORF">HINF_LOCUS53896</name>
</gene>
<evidence type="ECO:0000256" key="2">
    <source>
        <dbReference type="SAM" id="Phobius"/>
    </source>
</evidence>
<evidence type="ECO:0000313" key="4">
    <source>
        <dbReference type="EMBL" id="CAL6069269.1"/>
    </source>
</evidence>
<feature type="region of interest" description="Disordered" evidence="1">
    <location>
        <begin position="51"/>
        <end position="76"/>
    </location>
</feature>
<proteinExistence type="predicted"/>
<reference evidence="4 5" key="2">
    <citation type="submission" date="2024-07" db="EMBL/GenBank/DDBJ databases">
        <authorList>
            <person name="Akdeniz Z."/>
        </authorList>
    </citation>
    <scope>NUCLEOTIDE SEQUENCE [LARGE SCALE GENOMIC DNA]</scope>
</reference>
<feature type="region of interest" description="Disordered" evidence="1">
    <location>
        <begin position="190"/>
        <end position="238"/>
    </location>
</feature>
<feature type="compositionally biased region" description="Basic residues" evidence="1">
    <location>
        <begin position="192"/>
        <end position="206"/>
    </location>
</feature>
<reference evidence="3" key="1">
    <citation type="submission" date="2023-06" db="EMBL/GenBank/DDBJ databases">
        <authorList>
            <person name="Kurt Z."/>
        </authorList>
    </citation>
    <scope>NUCLEOTIDE SEQUENCE</scope>
</reference>
<keyword evidence="5" id="KW-1185">Reference proteome</keyword>
<dbReference type="Proteomes" id="UP001642409">
    <property type="component" value="Unassembled WGS sequence"/>
</dbReference>
<dbReference type="EMBL" id="CAXDID020000277">
    <property type="protein sequence ID" value="CAL6069269.1"/>
    <property type="molecule type" value="Genomic_DNA"/>
</dbReference>
<evidence type="ECO:0000256" key="1">
    <source>
        <dbReference type="SAM" id="MobiDB-lite"/>
    </source>
</evidence>
<name>A0AA86QK27_9EUKA</name>
<keyword evidence="2" id="KW-0812">Transmembrane</keyword>
<dbReference type="EMBL" id="CATOUU010000895">
    <property type="protein sequence ID" value="CAI9957862.1"/>
    <property type="molecule type" value="Genomic_DNA"/>
</dbReference>
<sequence>MQCEHIYIILIIIIIRKCVAVQLVFYYDFKRHFRSFCRYLEEGHRERRQASRVWEQGKKAKPKATLDRTGSGQPSTIEDMEHERVRKLINATYVLDVTFAVEANICNAFKGKILKYGGTYGDNRVIPLVLRYNGTVYEKSMNLLTKYLPEITDSFLSKHCCLAVARANEEAKLRYTSLITNALHDETIAIKHGQKRDRHATGRRAPRAPPGLEGVGAGQEGEAQGNAGSGGLGTTADN</sequence>
<keyword evidence="2" id="KW-1133">Transmembrane helix</keyword>
<feature type="compositionally biased region" description="Gly residues" evidence="1">
    <location>
        <begin position="227"/>
        <end position="238"/>
    </location>
</feature>